<dbReference type="InterPro" id="IPR029063">
    <property type="entry name" value="SAM-dependent_MTases_sf"/>
</dbReference>
<evidence type="ECO:0000313" key="1">
    <source>
        <dbReference type="EMBL" id="SDG94264.1"/>
    </source>
</evidence>
<accession>A0A1G7YCZ5</accession>
<dbReference type="NCBIfam" id="TIGR03587">
    <property type="entry name" value="Pse_Me-ase"/>
    <property type="match status" value="1"/>
</dbReference>
<dbReference type="Proteomes" id="UP000217076">
    <property type="component" value="Unassembled WGS sequence"/>
</dbReference>
<protein>
    <submittedName>
        <fullName evidence="1">Spore coat polysaccharide biosynthesis protein SpsF</fullName>
    </submittedName>
</protein>
<keyword evidence="2" id="KW-1185">Reference proteome</keyword>
<dbReference type="Gene3D" id="3.40.50.150">
    <property type="entry name" value="Vaccinia Virus protein VP39"/>
    <property type="match status" value="1"/>
</dbReference>
<dbReference type="RefSeq" id="WP_092617172.1">
    <property type="nucleotide sequence ID" value="NZ_FNCV01000003.1"/>
</dbReference>
<sequence length="205" mass="23279">MTRYKTEQEAFWAGEFGVAYTERSTKFRSANVAFWSRILELTGVPGSVLELGANVGQNLRAINVLSPESRMTGVEIQAGAAAELGRVPNVRAINQSALEWEPDGLYDLVITKGFLIHVDPSALPGVYDTLHQAAGRYVVIAEYYNPTPVEVTYRGHREKLFKRDFAGEFLDRFDDMELVDYGFVWKRDPAFPQDDLTWFVLRRHD</sequence>
<proteinExistence type="predicted"/>
<dbReference type="Pfam" id="PF13489">
    <property type="entry name" value="Methyltransf_23"/>
    <property type="match status" value="1"/>
</dbReference>
<name>A0A1G7YCZ5_9PROT</name>
<dbReference type="EMBL" id="FNCV01000003">
    <property type="protein sequence ID" value="SDG94264.1"/>
    <property type="molecule type" value="Genomic_DNA"/>
</dbReference>
<dbReference type="AlphaFoldDB" id="A0A1G7YCZ5"/>
<dbReference type="SUPFAM" id="SSF53335">
    <property type="entry name" value="S-adenosyl-L-methionine-dependent methyltransferases"/>
    <property type="match status" value="1"/>
</dbReference>
<dbReference type="STRING" id="83401.SAMN05421742_103266"/>
<reference evidence="2" key="1">
    <citation type="submission" date="2016-10" db="EMBL/GenBank/DDBJ databases">
        <authorList>
            <person name="Varghese N."/>
            <person name="Submissions S."/>
        </authorList>
    </citation>
    <scope>NUCLEOTIDE SEQUENCE [LARGE SCALE GENOMIC DNA]</scope>
    <source>
        <strain evidence="2">930I</strain>
    </source>
</reference>
<gene>
    <name evidence="1" type="ORF">SAMN05421742_103266</name>
</gene>
<dbReference type="OrthoDB" id="7184189at2"/>
<evidence type="ECO:0000313" key="2">
    <source>
        <dbReference type="Proteomes" id="UP000217076"/>
    </source>
</evidence>
<organism evidence="1 2">
    <name type="scientific">Roseospirillum parvum</name>
    <dbReference type="NCBI Taxonomy" id="83401"/>
    <lineage>
        <taxon>Bacteria</taxon>
        <taxon>Pseudomonadati</taxon>
        <taxon>Pseudomonadota</taxon>
        <taxon>Alphaproteobacteria</taxon>
        <taxon>Rhodospirillales</taxon>
        <taxon>Rhodospirillaceae</taxon>
        <taxon>Roseospirillum</taxon>
    </lineage>
</organism>
<dbReference type="InterPro" id="IPR020027">
    <property type="entry name" value="Pseudamin_synth-assoc_MeTrfase"/>
</dbReference>